<dbReference type="Pfam" id="PF08305">
    <property type="entry name" value="NPCBM"/>
    <property type="match status" value="1"/>
</dbReference>
<organism evidence="2 3">
    <name type="scientific">Novipirellula herctigrandis</name>
    <dbReference type="NCBI Taxonomy" id="2527986"/>
    <lineage>
        <taxon>Bacteria</taxon>
        <taxon>Pseudomonadati</taxon>
        <taxon>Planctomycetota</taxon>
        <taxon>Planctomycetia</taxon>
        <taxon>Pirellulales</taxon>
        <taxon>Pirellulaceae</taxon>
        <taxon>Novipirellula</taxon>
    </lineage>
</organism>
<gene>
    <name evidence="2" type="ORF">CA13_03970</name>
</gene>
<dbReference type="OrthoDB" id="262784at2"/>
<dbReference type="EMBL" id="SJPJ01000001">
    <property type="protein sequence ID" value="TWT79000.1"/>
    <property type="molecule type" value="Genomic_DNA"/>
</dbReference>
<protein>
    <submittedName>
        <fullName evidence="2">NPCBM/NEW2 domain protein</fullName>
    </submittedName>
</protein>
<reference evidence="2 3" key="1">
    <citation type="submission" date="2019-02" db="EMBL/GenBank/DDBJ databases">
        <title>Deep-cultivation of Planctomycetes and their phenomic and genomic characterization uncovers novel biology.</title>
        <authorList>
            <person name="Wiegand S."/>
            <person name="Jogler M."/>
            <person name="Boedeker C."/>
            <person name="Pinto D."/>
            <person name="Vollmers J."/>
            <person name="Rivas-Marin E."/>
            <person name="Kohn T."/>
            <person name="Peeters S.H."/>
            <person name="Heuer A."/>
            <person name="Rast P."/>
            <person name="Oberbeckmann S."/>
            <person name="Bunk B."/>
            <person name="Jeske O."/>
            <person name="Meyerdierks A."/>
            <person name="Storesund J.E."/>
            <person name="Kallscheuer N."/>
            <person name="Luecker S."/>
            <person name="Lage O.M."/>
            <person name="Pohl T."/>
            <person name="Merkel B.J."/>
            <person name="Hornburger P."/>
            <person name="Mueller R.-W."/>
            <person name="Bruemmer F."/>
            <person name="Labrenz M."/>
            <person name="Spormann A.M."/>
            <person name="Op Den Camp H."/>
            <person name="Overmann J."/>
            <person name="Amann R."/>
            <person name="Jetten M.S.M."/>
            <person name="Mascher T."/>
            <person name="Medema M.H."/>
            <person name="Devos D.P."/>
            <person name="Kaster A.-K."/>
            <person name="Ovreas L."/>
            <person name="Rohde M."/>
            <person name="Galperin M.Y."/>
            <person name="Jogler C."/>
        </authorList>
    </citation>
    <scope>NUCLEOTIDE SEQUENCE [LARGE SCALE GENOMIC DNA]</scope>
    <source>
        <strain evidence="2 3">CA13</strain>
    </source>
</reference>
<dbReference type="SUPFAM" id="SSF49785">
    <property type="entry name" value="Galactose-binding domain-like"/>
    <property type="match status" value="1"/>
</dbReference>
<dbReference type="Gene3D" id="2.60.120.1060">
    <property type="entry name" value="NPCBM/NEW2 domain"/>
    <property type="match status" value="1"/>
</dbReference>
<dbReference type="RefSeq" id="WP_146394209.1">
    <property type="nucleotide sequence ID" value="NZ_SJPJ01000001.1"/>
</dbReference>
<name>A0A5C5YVY0_9BACT</name>
<dbReference type="InterPro" id="IPR013222">
    <property type="entry name" value="Glyco_hyd_98_carb-bd"/>
</dbReference>
<dbReference type="InterPro" id="IPR008979">
    <property type="entry name" value="Galactose-bd-like_sf"/>
</dbReference>
<dbReference type="Proteomes" id="UP000315010">
    <property type="component" value="Unassembled WGS sequence"/>
</dbReference>
<dbReference type="InterPro" id="IPR038637">
    <property type="entry name" value="NPCBM_sf"/>
</dbReference>
<dbReference type="AlphaFoldDB" id="A0A5C5YVY0"/>
<evidence type="ECO:0000313" key="2">
    <source>
        <dbReference type="EMBL" id="TWT79000.1"/>
    </source>
</evidence>
<evidence type="ECO:0000259" key="1">
    <source>
        <dbReference type="Pfam" id="PF08305"/>
    </source>
</evidence>
<feature type="domain" description="Glycosyl hydrolase family 98 putative carbohydrate-binding module" evidence="1">
    <location>
        <begin position="290"/>
        <end position="378"/>
    </location>
</feature>
<proteinExistence type="predicted"/>
<comment type="caution">
    <text evidence="2">The sequence shown here is derived from an EMBL/GenBank/DDBJ whole genome shotgun (WGS) entry which is preliminary data.</text>
</comment>
<evidence type="ECO:0000313" key="3">
    <source>
        <dbReference type="Proteomes" id="UP000315010"/>
    </source>
</evidence>
<keyword evidence="3" id="KW-1185">Reference proteome</keyword>
<sequence length="380" mass="41712" precursor="true">MLIQWILLALIAVTPVRVLDINGEKTEGQFAGVKDSQLLLNVAEDNPKSIPFSELSSLEPITPPNGQGPMMRVTLGSGTIIAAQTVALKNDKVTVEPRRQDTLSVPIEEVRSIRFNAAMPTVDPTWLAKIEEERRGDTLAIRREGDRLDFIEGLVTAISADTVTIEMDGDAIDAPISRLEGIIFGGKQTTASTTDIQIVDVYGSRWYATGIGTSPESGPLVLNLHRALTHRLPLEQIASIRWTGGISMLASLSPASKSHTEYVETKIPKSTLDAWFGPASDGGQDLILYGDSTIEYRIEDGFTTFASGVRRDESVHKATEAVVRVIVDEKKVWEETLRDGTVRGLQIPLSNGRRMRIEVDCGSDGDLGDTIRFLRPRFFR</sequence>
<accession>A0A5C5YVY0</accession>